<dbReference type="GO" id="GO:0090486">
    <property type="term" value="F:small RNA 2'-O-methyltransferase activity"/>
    <property type="evidence" value="ECO:0007669"/>
    <property type="project" value="UniProtKB-EC"/>
</dbReference>
<dbReference type="InterPro" id="IPR024026">
    <property type="entry name" value="3'-RNA_MeTfrase_Hen1_bac"/>
</dbReference>
<feature type="region of interest" description="Disordered" evidence="13">
    <location>
        <begin position="242"/>
        <end position="308"/>
    </location>
</feature>
<evidence type="ECO:0000256" key="8">
    <source>
        <dbReference type="ARBA" id="ARBA00022842"/>
    </source>
</evidence>
<dbReference type="NCBIfam" id="TIGR04074">
    <property type="entry name" value="bacter_Hen1"/>
    <property type="match status" value="1"/>
</dbReference>
<evidence type="ECO:0000256" key="5">
    <source>
        <dbReference type="ARBA" id="ARBA00022679"/>
    </source>
</evidence>
<reference evidence="15 16" key="1">
    <citation type="submission" date="2020-08" db="EMBL/GenBank/DDBJ databases">
        <title>Genomic Encyclopedia of Type Strains, Phase IV (KMG-IV): sequencing the most valuable type-strain genomes for metagenomic binning, comparative biology and taxonomic classification.</title>
        <authorList>
            <person name="Goeker M."/>
        </authorList>
    </citation>
    <scope>NUCLEOTIDE SEQUENCE [LARGE SCALE GENOMIC DNA]</scope>
    <source>
        <strain evidence="15 16">DSM 45385</strain>
    </source>
</reference>
<name>A0A7W8EL69_9ACTN</name>
<evidence type="ECO:0000256" key="11">
    <source>
        <dbReference type="ARBA" id="ARBA00035025"/>
    </source>
</evidence>
<dbReference type="InterPro" id="IPR029063">
    <property type="entry name" value="SAM-dependent_MTases_sf"/>
</dbReference>
<sequence length="505" mass="55702">MLLTISTTAEPATDLGFLLHKHPDRVQEFRQSTGTATVFYPEANERRCTVALLLEVDPVALVRSTGKSSPDFSLSQYVNDRPYAASSLMAVALADVFRTARAGRCKARPELPGTPLPLEVALVCRGGADLARGVFEPLGWAVEARAVPLDEGFPEWGDSRYVRLTLRGTLRLADALNQLYVLLPVLDDAKHYWVAPDEVDKLLRAGEGWLREHPLRGVIARRYLGRRWTLARSALARLAELGDETEEQLEPAVSEEAAPDETAADEAVAAETEEALAETPETHETPEAHETTETPESHAGEPERVKQRPLNVLRREAVLATLEELGATSVIDLGCGQGELVGALLARPRFTRVAGADVSPLALTIAARKLRLERMSDSKRARLTLFQGALTYTDKRFAGYDAAVLMEVVEHVDPPRLAALERVVFGAAKPQHVLVTTPNVEYNVRYEFLDGLRHRDHRFEWTRAEFAAWCASVCERFGYTVGIRPVGEEDPELGPSTQMGVFTRG</sequence>
<dbReference type="AlphaFoldDB" id="A0A7W8EL69"/>
<dbReference type="InterPro" id="IPR024740">
    <property type="entry name" value="Hen1_N"/>
</dbReference>
<protein>
    <recommendedName>
        <fullName evidence="3">Small RNA 2'-O-methyltransferase</fullName>
        <ecNumber evidence="11">2.1.1.386</ecNumber>
    </recommendedName>
</protein>
<dbReference type="GO" id="GO:0046872">
    <property type="term" value="F:metal ion binding"/>
    <property type="evidence" value="ECO:0007669"/>
    <property type="project" value="UniProtKB-KW"/>
</dbReference>
<dbReference type="Gene3D" id="3.40.50.150">
    <property type="entry name" value="Vaccinia Virus protein VP39"/>
    <property type="match status" value="1"/>
</dbReference>
<evidence type="ECO:0000313" key="16">
    <source>
        <dbReference type="Proteomes" id="UP000568380"/>
    </source>
</evidence>
<dbReference type="PANTHER" id="PTHR21404:SF3">
    <property type="entry name" value="SMALL RNA 2'-O-METHYLTRANSFERASE"/>
    <property type="match status" value="1"/>
</dbReference>
<comment type="catalytic activity">
    <reaction evidence="12">
        <text>small RNA 3'-end nucleotide + S-adenosyl-L-methionine = small RNA 3'-end 2'-O-methylnucleotide + S-adenosyl-L-homocysteine + H(+)</text>
        <dbReference type="Rhea" id="RHEA:37887"/>
        <dbReference type="Rhea" id="RHEA-COMP:10415"/>
        <dbReference type="Rhea" id="RHEA-COMP:10416"/>
        <dbReference type="ChEBI" id="CHEBI:15378"/>
        <dbReference type="ChEBI" id="CHEBI:57856"/>
        <dbReference type="ChEBI" id="CHEBI:59789"/>
        <dbReference type="ChEBI" id="CHEBI:74896"/>
        <dbReference type="ChEBI" id="CHEBI:74898"/>
        <dbReference type="EC" id="2.1.1.386"/>
    </reaction>
</comment>
<feature type="compositionally biased region" description="Basic and acidic residues" evidence="13">
    <location>
        <begin position="280"/>
        <end position="306"/>
    </location>
</feature>
<dbReference type="Pfam" id="PF13489">
    <property type="entry name" value="Methyltransf_23"/>
    <property type="match status" value="1"/>
</dbReference>
<dbReference type="GO" id="GO:0001510">
    <property type="term" value="P:RNA methylation"/>
    <property type="evidence" value="ECO:0007669"/>
    <property type="project" value="InterPro"/>
</dbReference>
<dbReference type="EMBL" id="JACHIN010000015">
    <property type="protein sequence ID" value="MBB5083078.1"/>
    <property type="molecule type" value="Genomic_DNA"/>
</dbReference>
<dbReference type="GO" id="GO:0003723">
    <property type="term" value="F:RNA binding"/>
    <property type="evidence" value="ECO:0007669"/>
    <property type="project" value="UniProtKB-KW"/>
</dbReference>
<keyword evidence="8" id="KW-0460">Magnesium</keyword>
<evidence type="ECO:0000313" key="15">
    <source>
        <dbReference type="EMBL" id="MBB5083078.1"/>
    </source>
</evidence>
<proteinExistence type="inferred from homology"/>
<dbReference type="InterPro" id="IPR038546">
    <property type="entry name" value="Hen1_N_sf"/>
</dbReference>
<dbReference type="RefSeq" id="WP_184971815.1">
    <property type="nucleotide sequence ID" value="NZ_JACHIN010000015.1"/>
</dbReference>
<dbReference type="Gene3D" id="3.30.1610.20">
    <property type="entry name" value="Hen1, N-terminal domain"/>
    <property type="match status" value="1"/>
</dbReference>
<keyword evidence="6" id="KW-0949">S-adenosyl-L-methionine</keyword>
<comment type="cofactor">
    <cofactor evidence="1">
        <name>Mg(2+)</name>
        <dbReference type="ChEBI" id="CHEBI:18420"/>
    </cofactor>
</comment>
<keyword evidence="4 15" id="KW-0489">Methyltransferase</keyword>
<dbReference type="CDD" id="cd02440">
    <property type="entry name" value="AdoMet_MTases"/>
    <property type="match status" value="1"/>
</dbReference>
<keyword evidence="5" id="KW-0808">Transferase</keyword>
<accession>A0A7W8EL69</accession>
<evidence type="ECO:0000256" key="10">
    <source>
        <dbReference type="ARBA" id="ARBA00023158"/>
    </source>
</evidence>
<gene>
    <name evidence="15" type="ORF">HNR40_008581</name>
</gene>
<comment type="caution">
    <text evidence="15">The sequence shown here is derived from an EMBL/GenBank/DDBJ whole genome shotgun (WGS) entry which is preliminary data.</text>
</comment>
<evidence type="ECO:0000256" key="7">
    <source>
        <dbReference type="ARBA" id="ARBA00022723"/>
    </source>
</evidence>
<evidence type="ECO:0000256" key="9">
    <source>
        <dbReference type="ARBA" id="ARBA00022884"/>
    </source>
</evidence>
<evidence type="ECO:0000256" key="12">
    <source>
        <dbReference type="ARBA" id="ARBA00048418"/>
    </source>
</evidence>
<evidence type="ECO:0000256" key="13">
    <source>
        <dbReference type="SAM" id="MobiDB-lite"/>
    </source>
</evidence>
<evidence type="ECO:0000256" key="2">
    <source>
        <dbReference type="ARBA" id="ARBA00009026"/>
    </source>
</evidence>
<dbReference type="SUPFAM" id="SSF53335">
    <property type="entry name" value="S-adenosyl-L-methionine-dependent methyltransferases"/>
    <property type="match status" value="1"/>
</dbReference>
<evidence type="ECO:0000259" key="14">
    <source>
        <dbReference type="Pfam" id="PF12623"/>
    </source>
</evidence>
<comment type="similarity">
    <text evidence="2">Belongs to the methyltransferase superfamily. HEN1 family.</text>
</comment>
<evidence type="ECO:0000256" key="1">
    <source>
        <dbReference type="ARBA" id="ARBA00001946"/>
    </source>
</evidence>
<keyword evidence="9" id="KW-0694">RNA-binding</keyword>
<evidence type="ECO:0000256" key="6">
    <source>
        <dbReference type="ARBA" id="ARBA00022691"/>
    </source>
</evidence>
<dbReference type="Pfam" id="PF12623">
    <property type="entry name" value="Hen1_L"/>
    <property type="match status" value="1"/>
</dbReference>
<dbReference type="PANTHER" id="PTHR21404">
    <property type="entry name" value="HEN1"/>
    <property type="match status" value="1"/>
</dbReference>
<keyword evidence="7" id="KW-0479">Metal-binding</keyword>
<feature type="domain" description="Hen1 N-terminal" evidence="14">
    <location>
        <begin position="1"/>
        <end position="239"/>
    </location>
</feature>
<organism evidence="15 16">
    <name type="scientific">Nonomuraea endophytica</name>
    <dbReference type="NCBI Taxonomy" id="714136"/>
    <lineage>
        <taxon>Bacteria</taxon>
        <taxon>Bacillati</taxon>
        <taxon>Actinomycetota</taxon>
        <taxon>Actinomycetes</taxon>
        <taxon>Streptosporangiales</taxon>
        <taxon>Streptosporangiaceae</taxon>
        <taxon>Nonomuraea</taxon>
    </lineage>
</organism>
<keyword evidence="16" id="KW-1185">Reference proteome</keyword>
<evidence type="ECO:0000256" key="3">
    <source>
        <dbReference type="ARBA" id="ARBA00021330"/>
    </source>
</evidence>
<dbReference type="InterPro" id="IPR026610">
    <property type="entry name" value="Hen1"/>
</dbReference>
<dbReference type="Proteomes" id="UP000568380">
    <property type="component" value="Unassembled WGS sequence"/>
</dbReference>
<evidence type="ECO:0000256" key="4">
    <source>
        <dbReference type="ARBA" id="ARBA00022603"/>
    </source>
</evidence>
<keyword evidence="10" id="KW-0943">RNA-mediated gene silencing</keyword>
<dbReference type="GO" id="GO:0031047">
    <property type="term" value="P:regulatory ncRNA-mediated gene silencing"/>
    <property type="evidence" value="ECO:0007669"/>
    <property type="project" value="UniProtKB-KW"/>
</dbReference>
<dbReference type="EC" id="2.1.1.386" evidence="11"/>